<comment type="caution">
    <text evidence="2">The sequence shown here is derived from an EMBL/GenBank/DDBJ whole genome shotgun (WGS) entry which is preliminary data.</text>
</comment>
<accession>A0A9Q0S0V8</accession>
<organism evidence="2 3">
    <name type="scientific">Pseudolycoriella hygida</name>
    <dbReference type="NCBI Taxonomy" id="35572"/>
    <lineage>
        <taxon>Eukaryota</taxon>
        <taxon>Metazoa</taxon>
        <taxon>Ecdysozoa</taxon>
        <taxon>Arthropoda</taxon>
        <taxon>Hexapoda</taxon>
        <taxon>Insecta</taxon>
        <taxon>Pterygota</taxon>
        <taxon>Neoptera</taxon>
        <taxon>Endopterygota</taxon>
        <taxon>Diptera</taxon>
        <taxon>Nematocera</taxon>
        <taxon>Sciaroidea</taxon>
        <taxon>Sciaridae</taxon>
        <taxon>Pseudolycoriella</taxon>
    </lineage>
</organism>
<sequence length="29" mass="3159">MEPRESQRSGLPAANDETPQGFFDDHGLG</sequence>
<keyword evidence="3" id="KW-1185">Reference proteome</keyword>
<evidence type="ECO:0000256" key="1">
    <source>
        <dbReference type="SAM" id="MobiDB-lite"/>
    </source>
</evidence>
<dbReference type="Proteomes" id="UP001151699">
    <property type="component" value="Chromosome X"/>
</dbReference>
<proteinExistence type="predicted"/>
<evidence type="ECO:0000313" key="2">
    <source>
        <dbReference type="EMBL" id="KAJ6639358.1"/>
    </source>
</evidence>
<evidence type="ECO:0000313" key="3">
    <source>
        <dbReference type="Proteomes" id="UP001151699"/>
    </source>
</evidence>
<dbReference type="AlphaFoldDB" id="A0A9Q0S0V8"/>
<feature type="region of interest" description="Disordered" evidence="1">
    <location>
        <begin position="1"/>
        <end position="29"/>
    </location>
</feature>
<dbReference type="EMBL" id="WJQU01000003">
    <property type="protein sequence ID" value="KAJ6639358.1"/>
    <property type="molecule type" value="Genomic_DNA"/>
</dbReference>
<reference evidence="2" key="1">
    <citation type="submission" date="2022-07" db="EMBL/GenBank/DDBJ databases">
        <authorList>
            <person name="Trinca V."/>
            <person name="Uliana J.V.C."/>
            <person name="Torres T.T."/>
            <person name="Ward R.J."/>
            <person name="Monesi N."/>
        </authorList>
    </citation>
    <scope>NUCLEOTIDE SEQUENCE</scope>
    <source>
        <strain evidence="2">HSMRA1968</strain>
        <tissue evidence="2">Whole embryos</tissue>
    </source>
</reference>
<gene>
    <name evidence="2" type="ORF">Bhyg_12102</name>
</gene>
<name>A0A9Q0S0V8_9DIPT</name>
<protein>
    <submittedName>
        <fullName evidence="2">Uncharacterized protein</fullName>
    </submittedName>
</protein>